<dbReference type="KEGG" id="tsu:Tresu_0826"/>
<feature type="coiled-coil region" evidence="1">
    <location>
        <begin position="103"/>
        <end position="137"/>
    </location>
</feature>
<evidence type="ECO:0000256" key="2">
    <source>
        <dbReference type="SAM" id="Phobius"/>
    </source>
</evidence>
<dbReference type="AlphaFoldDB" id="F2NY03"/>
<dbReference type="RefSeq" id="WP_013701047.1">
    <property type="nucleotide sequence ID" value="NC_015385.1"/>
</dbReference>
<dbReference type="GeneID" id="302998002"/>
<dbReference type="eggNOG" id="ENOG5031D94">
    <property type="taxonomic scope" value="Bacteria"/>
</dbReference>
<evidence type="ECO:0000313" key="4">
    <source>
        <dbReference type="Proteomes" id="UP000006852"/>
    </source>
</evidence>
<keyword evidence="1" id="KW-0175">Coiled coil</keyword>
<dbReference type="STRING" id="869209.Tresu_0826"/>
<dbReference type="EMBL" id="CP002631">
    <property type="protein sequence ID" value="AEB13754.1"/>
    <property type="molecule type" value="Genomic_DNA"/>
</dbReference>
<dbReference type="Proteomes" id="UP000006852">
    <property type="component" value="Chromosome"/>
</dbReference>
<gene>
    <name evidence="3" type="ordered locus">Tresu_0826</name>
</gene>
<organism evidence="3 4">
    <name type="scientific">Treponema succinifaciens (strain ATCC 33096 / DSM 2489 / 6091)</name>
    <dbReference type="NCBI Taxonomy" id="869209"/>
    <lineage>
        <taxon>Bacteria</taxon>
        <taxon>Pseudomonadati</taxon>
        <taxon>Spirochaetota</taxon>
        <taxon>Spirochaetia</taxon>
        <taxon>Spirochaetales</taxon>
        <taxon>Treponemataceae</taxon>
        <taxon>Treponema</taxon>
    </lineage>
</organism>
<keyword evidence="2" id="KW-1133">Transmembrane helix</keyword>
<protein>
    <submittedName>
        <fullName evidence="3">Uncharacterized protein</fullName>
    </submittedName>
</protein>
<reference evidence="3 4" key="1">
    <citation type="journal article" date="2011" name="Stand. Genomic Sci.">
        <title>Complete genome sequence of Treponema succinifaciens type strain (6091).</title>
        <authorList>
            <person name="Han C."/>
            <person name="Gronow S."/>
            <person name="Teshima H."/>
            <person name="Lapidus A."/>
            <person name="Nolan M."/>
            <person name="Lucas S."/>
            <person name="Hammon N."/>
            <person name="Deshpande S."/>
            <person name="Cheng J.F."/>
            <person name="Zeytun A."/>
            <person name="Tapia R."/>
            <person name="Goodwin L."/>
            <person name="Pitluck S."/>
            <person name="Liolios K."/>
            <person name="Pagani I."/>
            <person name="Ivanova N."/>
            <person name="Mavromatis K."/>
            <person name="Mikhailova N."/>
            <person name="Huntemann M."/>
            <person name="Pati A."/>
            <person name="Chen A."/>
            <person name="Palaniappan K."/>
            <person name="Land M."/>
            <person name="Hauser L."/>
            <person name="Brambilla E.M."/>
            <person name="Rohde M."/>
            <person name="Goker M."/>
            <person name="Woyke T."/>
            <person name="Bristow J."/>
            <person name="Eisen J.A."/>
            <person name="Markowitz V."/>
            <person name="Hugenholtz P."/>
            <person name="Kyrpides N.C."/>
            <person name="Klenk H.P."/>
            <person name="Detter J.C."/>
        </authorList>
    </citation>
    <scope>NUCLEOTIDE SEQUENCE [LARGE SCALE GENOMIC DNA]</scope>
    <source>
        <strain evidence="4">ATCC 33096 / DSM 2489 / 6091</strain>
    </source>
</reference>
<proteinExistence type="predicted"/>
<evidence type="ECO:0000313" key="3">
    <source>
        <dbReference type="EMBL" id="AEB13754.1"/>
    </source>
</evidence>
<keyword evidence="4" id="KW-1185">Reference proteome</keyword>
<feature type="transmembrane region" description="Helical" evidence="2">
    <location>
        <begin position="62"/>
        <end position="84"/>
    </location>
</feature>
<feature type="coiled-coil region" evidence="1">
    <location>
        <begin position="178"/>
        <end position="252"/>
    </location>
</feature>
<keyword evidence="2" id="KW-0472">Membrane</keyword>
<reference evidence="4" key="2">
    <citation type="submission" date="2011-04" db="EMBL/GenBank/DDBJ databases">
        <title>The complete genome of chromosome of Treponema succinifaciens DSM 2489.</title>
        <authorList>
            <person name="Lucas S."/>
            <person name="Copeland A."/>
            <person name="Lapidus A."/>
            <person name="Bruce D."/>
            <person name="Goodwin L."/>
            <person name="Pitluck S."/>
            <person name="Peters L."/>
            <person name="Kyrpides N."/>
            <person name="Mavromatis K."/>
            <person name="Ivanova N."/>
            <person name="Ovchinnikova G."/>
            <person name="Teshima H."/>
            <person name="Detter J.C."/>
            <person name="Tapia R."/>
            <person name="Han C."/>
            <person name="Land M."/>
            <person name="Hauser L."/>
            <person name="Markowitz V."/>
            <person name="Cheng J.-F."/>
            <person name="Hugenholtz P."/>
            <person name="Woyke T."/>
            <person name="Wu D."/>
            <person name="Gronow S."/>
            <person name="Wellnitz S."/>
            <person name="Brambilla E."/>
            <person name="Klenk H.-P."/>
            <person name="Eisen J.A."/>
        </authorList>
    </citation>
    <scope>NUCLEOTIDE SEQUENCE [LARGE SCALE GENOMIC DNA]</scope>
    <source>
        <strain evidence="4">ATCC 33096 / DSM 2489 / 6091</strain>
    </source>
</reference>
<keyword evidence="2" id="KW-0812">Transmembrane</keyword>
<name>F2NY03_TRES6</name>
<evidence type="ECO:0000256" key="1">
    <source>
        <dbReference type="SAM" id="Coils"/>
    </source>
</evidence>
<sequence length="499" mass="57291">MDNDDKINSMVPAAANVHKEVALLLENELNRIAMDNKRESFSIEDEFSKTKKNSFSFMWQNMWLRLLICFGVVFAITVFLVLFVSNSNREIKVEVSEFKSLNLASLLNKVNDIDQKIHEIENAKKAIEEQRNAEIERIEGIRAAALKSLAALNIKNKTRRLQQEQQIEQTYKADLASVEKYNKFIANYNEDLKMYTEQRNEFDATRVQEAEKQKAIINSERFLHEKEKEKIINDYEARLEDSRNLLKQTQAEDLKRQEELLAFTINQYDPPIPKDSADAKTLVKVAENFTDEYTGPVYEDIEIPVSEDASEDFKDVFEIQRDLYDSIEKISELLDQLPFKDENAVASFVRSMKRYAYTAGNQISVASVSEVNRLIAEKNSVENNYERVSSDYNDFLEAICSEPFGKTSANGIIAKQDSFSGTEIYIAEFSRNIFTNPEYRDFIFPCSLWRGKDKIAIGEISLNDDGKYVLSNLAFGGGLKIKTGDRIIFGEPVNPKTKK</sequence>
<dbReference type="HOGENOM" id="CLU_546212_0_0_12"/>
<accession>F2NY03</accession>